<evidence type="ECO:0000256" key="1">
    <source>
        <dbReference type="SAM" id="SignalP"/>
    </source>
</evidence>
<keyword evidence="1" id="KW-0732">Signal</keyword>
<organism evidence="2">
    <name type="scientific">Alexandrium monilatum</name>
    <dbReference type="NCBI Taxonomy" id="311494"/>
    <lineage>
        <taxon>Eukaryota</taxon>
        <taxon>Sar</taxon>
        <taxon>Alveolata</taxon>
        <taxon>Dinophyceae</taxon>
        <taxon>Gonyaulacales</taxon>
        <taxon>Pyrocystaceae</taxon>
        <taxon>Alexandrium</taxon>
    </lineage>
</organism>
<dbReference type="AlphaFoldDB" id="A0A7S4QEM9"/>
<evidence type="ECO:0008006" key="3">
    <source>
        <dbReference type="Google" id="ProtNLM"/>
    </source>
</evidence>
<reference evidence="2" key="1">
    <citation type="submission" date="2021-01" db="EMBL/GenBank/DDBJ databases">
        <authorList>
            <person name="Corre E."/>
            <person name="Pelletier E."/>
            <person name="Niang G."/>
            <person name="Scheremetjew M."/>
            <person name="Finn R."/>
            <person name="Kale V."/>
            <person name="Holt S."/>
            <person name="Cochrane G."/>
            <person name="Meng A."/>
            <person name="Brown T."/>
            <person name="Cohen L."/>
        </authorList>
    </citation>
    <scope>NUCLEOTIDE SEQUENCE</scope>
    <source>
        <strain evidence="2">CCMP3105</strain>
    </source>
</reference>
<evidence type="ECO:0000313" key="2">
    <source>
        <dbReference type="EMBL" id="CAE4581364.1"/>
    </source>
</evidence>
<proteinExistence type="predicted"/>
<name>A0A7S4QEM9_9DINO</name>
<protein>
    <recommendedName>
        <fullName evidence="3">Sulfotransferase domain-containing protein</fullName>
    </recommendedName>
</protein>
<dbReference type="EMBL" id="HBNR01028350">
    <property type="protein sequence ID" value="CAE4581364.1"/>
    <property type="molecule type" value="Transcribed_RNA"/>
</dbReference>
<sequence length="304" mass="35142">MAPHSLAMVGLGALGALAALTLTKTKPASKPPARDLSSHAVLQQRDLSSLRLDYDNDHIMVYSMTKVGSTSLWVALGSKLEQWNYLEETNETYGSITKTHFPEVARDIVRKVPRDKTLWIFTSVRNPFARQVSAYFEDIEQKRHLANLTEEQIMAMPMDEMHQDFLKRWPKENFGADNWYSTEFAKIAGVDLTAHKFPFEEGRLIVEGWVHGRPTIVVLLRAEDVCCWWDIMRHHVPNWNPVHKEDARELWYGSKYDEFKKSFVWPQHIVEAISVADSLHWYTIAERAVMLRKALGVRLDHLEN</sequence>
<feature type="chain" id="PRO_5031270201" description="Sulfotransferase domain-containing protein" evidence="1">
    <location>
        <begin position="19"/>
        <end position="304"/>
    </location>
</feature>
<gene>
    <name evidence="2" type="ORF">AMON00008_LOCUS19270</name>
</gene>
<accession>A0A7S4QEM9</accession>
<feature type="signal peptide" evidence="1">
    <location>
        <begin position="1"/>
        <end position="18"/>
    </location>
</feature>